<evidence type="ECO:0000313" key="2">
    <source>
        <dbReference type="Proteomes" id="UP000326437"/>
    </source>
</evidence>
<organism evidence="1 2">
    <name type="scientific">Pseudomonas fluorescens</name>
    <dbReference type="NCBI Taxonomy" id="294"/>
    <lineage>
        <taxon>Bacteria</taxon>
        <taxon>Pseudomonadati</taxon>
        <taxon>Pseudomonadota</taxon>
        <taxon>Gammaproteobacteria</taxon>
        <taxon>Pseudomonadales</taxon>
        <taxon>Pseudomonadaceae</taxon>
        <taxon>Pseudomonas</taxon>
    </lineage>
</organism>
<dbReference type="AlphaFoldDB" id="A0A5E6Z003"/>
<evidence type="ECO:0000313" key="1">
    <source>
        <dbReference type="EMBL" id="VVN58905.1"/>
    </source>
</evidence>
<protein>
    <submittedName>
        <fullName evidence="1">Uncharacterized protein</fullName>
    </submittedName>
</protein>
<gene>
    <name evidence="1" type="ORF">PS685_02964</name>
</gene>
<sequence>MGARLSEIIVGAGLLAMAITTMDLKYRSDAIASKPAPTGNATVLAQHFTQRDKPHPVAFGQGAILKDFHQPFSPCRAAQHA</sequence>
<accession>A0A5E6Z003</accession>
<name>A0A5E6Z003_PSEFL</name>
<dbReference type="EMBL" id="CABVHO010000034">
    <property type="protein sequence ID" value="VVN58905.1"/>
    <property type="molecule type" value="Genomic_DNA"/>
</dbReference>
<proteinExistence type="predicted"/>
<reference evidence="1 2" key="1">
    <citation type="submission" date="2019-09" db="EMBL/GenBank/DDBJ databases">
        <authorList>
            <person name="Chandra G."/>
            <person name="Truman W A."/>
        </authorList>
    </citation>
    <scope>NUCLEOTIDE SEQUENCE [LARGE SCALE GENOMIC DNA]</scope>
    <source>
        <strain evidence="1">PS685</strain>
    </source>
</reference>
<dbReference type="Proteomes" id="UP000326437">
    <property type="component" value="Unassembled WGS sequence"/>
</dbReference>